<protein>
    <submittedName>
        <fullName evidence="1">Uncharacterized protein</fullName>
    </submittedName>
</protein>
<evidence type="ECO:0000313" key="1">
    <source>
        <dbReference type="EMBL" id="QVI23712.1"/>
    </source>
</evidence>
<dbReference type="RefSeq" id="WP_213559780.1">
    <property type="nucleotide sequence ID" value="NZ_JBHZDI010000178.1"/>
</dbReference>
<dbReference type="Proteomes" id="UP000683310">
    <property type="component" value="Chromosome"/>
</dbReference>
<proteinExistence type="predicted"/>
<dbReference type="EMBL" id="CP074371">
    <property type="protein sequence ID" value="QVI23712.1"/>
    <property type="molecule type" value="Genomic_DNA"/>
</dbReference>
<sequence length="81" mass="9038">MTRSGSEFFDSTRLLSPGRLLILAPGLLRVGQFWFRGAIAEEIHHHHDRQDERLEEDQVGVAVEEEGEVEGVAEIDPGAID</sequence>
<keyword evidence="2" id="KW-1185">Reference proteome</keyword>
<organism evidence="1 2">
    <name type="scientific">Nocardia tengchongensis</name>
    <dbReference type="NCBI Taxonomy" id="2055889"/>
    <lineage>
        <taxon>Bacteria</taxon>
        <taxon>Bacillati</taxon>
        <taxon>Actinomycetota</taxon>
        <taxon>Actinomycetes</taxon>
        <taxon>Mycobacteriales</taxon>
        <taxon>Nocardiaceae</taxon>
        <taxon>Nocardia</taxon>
    </lineage>
</organism>
<name>A0ABX8CVT0_9NOCA</name>
<gene>
    <name evidence="1" type="ORF">KHQ06_13265</name>
</gene>
<evidence type="ECO:0000313" key="2">
    <source>
        <dbReference type="Proteomes" id="UP000683310"/>
    </source>
</evidence>
<reference evidence="1 2" key="1">
    <citation type="submission" date="2021-04" db="EMBL/GenBank/DDBJ databases">
        <title>Nocardia tengchongensis.</title>
        <authorList>
            <person name="Zhuang k."/>
            <person name="Ran Y."/>
            <person name="Li W."/>
        </authorList>
    </citation>
    <scope>NUCLEOTIDE SEQUENCE [LARGE SCALE GENOMIC DNA]</scope>
    <source>
        <strain evidence="1 2">CFH S0057</strain>
    </source>
</reference>
<accession>A0ABX8CVT0</accession>